<gene>
    <name evidence="1" type="ORF">UFOPK3954_02159</name>
</gene>
<dbReference type="SUPFAM" id="SSF52309">
    <property type="entry name" value="N-(deoxy)ribosyltransferase-like"/>
    <property type="match status" value="1"/>
</dbReference>
<name>A0A6J7PRB5_9ZZZZ</name>
<organism evidence="1">
    <name type="scientific">freshwater metagenome</name>
    <dbReference type="NCBI Taxonomy" id="449393"/>
    <lineage>
        <taxon>unclassified sequences</taxon>
        <taxon>metagenomes</taxon>
        <taxon>ecological metagenomes</taxon>
    </lineage>
</organism>
<dbReference type="AlphaFoldDB" id="A0A6J7PRB5"/>
<reference evidence="1" key="1">
    <citation type="submission" date="2020-05" db="EMBL/GenBank/DDBJ databases">
        <authorList>
            <person name="Chiriac C."/>
            <person name="Salcher M."/>
            <person name="Ghai R."/>
            <person name="Kavagutti S V."/>
        </authorList>
    </citation>
    <scope>NUCLEOTIDE SEQUENCE</scope>
</reference>
<dbReference type="EMBL" id="CAFBON010000298">
    <property type="protein sequence ID" value="CAB5008100.1"/>
    <property type="molecule type" value="Genomic_DNA"/>
</dbReference>
<evidence type="ECO:0000313" key="1">
    <source>
        <dbReference type="EMBL" id="CAB5008100.1"/>
    </source>
</evidence>
<dbReference type="Gene3D" id="3.40.50.450">
    <property type="match status" value="1"/>
</dbReference>
<sequence length="162" mass="18212">MKEIPVDSELCFVLMPFAPDLRQIYDDVIAPTVAGLGLRCIRADDLFDNRPIMDDIWDNIRRSRLVIADLTGRNPNVFYEAGIAHALGKEVVLISRSIEDVPFDLRHIRCLIYSDTLRGAKKLVDDLAKTLSAVVARTAVRNPRPMRVTGENRDSSTAESFK</sequence>
<accession>A0A6J7PRB5</accession>
<protein>
    <submittedName>
        <fullName evidence="1">Unannotated protein</fullName>
    </submittedName>
</protein>
<proteinExistence type="predicted"/>